<sequence length="500" mass="55947">MRTALVIGGGLGGLFTGAILSKEGFKVTVVEKNFTIGGGLQNFMRFGLKFDTGMHIVGGMQPGGNIYRICQYLDIIDKVALKDVDDDCTDSLYFAEDKYTYHIKKGRVGFIESLAAYFPHEKENLKAYVDAVFKIVDELDLFYLRPSSAALKTHSDEFLMAADAFIAKYINDAKLRSVVAYMNPLYGGRGDGSPAFVHAIISSLYMQGASRFVGGSDKFANLLASVIEMAGGTIIRNESVEWIEVNQRHIDFIRTNKGHQFQADYYISAIHPCTLLQLMDAKALPKAYRTRLDAIPNAYSAFSVYVKLKPESFPYINHSEFYMTRYDEIWNFGKADKPWPLGFLFMTPPEENQGPYSTKALITVPMLYADVAQWEGTKVGKRGADYEAWKEKRTQQLLELVEELHPNFSACIDKINSASPLTIRDFYGAKEGTMCGFSKDYKNMMLSQLPVVTKIDNLLLTGQNNNLPGFCGVPLTAINTVEAILGRNYIINKINKVVDE</sequence>
<evidence type="ECO:0000313" key="7">
    <source>
        <dbReference type="EMBL" id="MBW4865221.1"/>
    </source>
</evidence>
<keyword evidence="3" id="KW-0274">FAD</keyword>
<dbReference type="GO" id="GO:0016491">
    <property type="term" value="F:oxidoreductase activity"/>
    <property type="evidence" value="ECO:0007669"/>
    <property type="project" value="InterPro"/>
</dbReference>
<name>A0AAW4NJJ7_9BACT</name>
<keyword evidence="2" id="KW-0732">Signal</keyword>
<dbReference type="PANTHER" id="PTHR46091:SF3">
    <property type="entry name" value="AMINE OXIDASE DOMAIN-CONTAINING PROTEIN"/>
    <property type="match status" value="1"/>
</dbReference>
<dbReference type="PANTHER" id="PTHR46091">
    <property type="entry name" value="BLR7054 PROTEIN"/>
    <property type="match status" value="1"/>
</dbReference>
<dbReference type="RefSeq" id="WP_219427554.1">
    <property type="nucleotide sequence ID" value="NZ_JAHXRD010000006.1"/>
</dbReference>
<reference evidence="7" key="1">
    <citation type="submission" date="2021-07" db="EMBL/GenBank/DDBJ databases">
        <title>Genomic diversity and antimicrobial resistance of Prevotella spp. isolated from chronic lung disease airways.</title>
        <authorList>
            <person name="Webb K.A."/>
            <person name="Olagoke O.S."/>
            <person name="Baird T."/>
            <person name="Neill J."/>
            <person name="Pham A."/>
            <person name="Wells T.J."/>
            <person name="Ramsay K.A."/>
            <person name="Bell S.C."/>
            <person name="Sarovich D.S."/>
            <person name="Price E.P."/>
        </authorList>
    </citation>
    <scope>NUCLEOTIDE SEQUENCE</scope>
    <source>
        <strain evidence="7">SCHI0047.S.3</strain>
    </source>
</reference>
<evidence type="ECO:0000259" key="6">
    <source>
        <dbReference type="Pfam" id="PF01593"/>
    </source>
</evidence>
<evidence type="ECO:0000256" key="4">
    <source>
        <dbReference type="ARBA" id="ARBA00022857"/>
    </source>
</evidence>
<evidence type="ECO:0000313" key="8">
    <source>
        <dbReference type="Proteomes" id="UP001196873"/>
    </source>
</evidence>
<dbReference type="Pfam" id="PF01593">
    <property type="entry name" value="Amino_oxidase"/>
    <property type="match status" value="1"/>
</dbReference>
<evidence type="ECO:0000256" key="1">
    <source>
        <dbReference type="ARBA" id="ARBA00022630"/>
    </source>
</evidence>
<protein>
    <submittedName>
        <fullName evidence="7">NAD(P)/FAD-dependent oxidoreductase</fullName>
    </submittedName>
</protein>
<proteinExistence type="predicted"/>
<keyword evidence="4" id="KW-0521">NADP</keyword>
<dbReference type="InterPro" id="IPR052206">
    <property type="entry name" value="Retinol_saturase"/>
</dbReference>
<keyword evidence="1" id="KW-0285">Flavoprotein</keyword>
<evidence type="ECO:0000256" key="5">
    <source>
        <dbReference type="ARBA" id="ARBA00023027"/>
    </source>
</evidence>
<gene>
    <name evidence="7" type="ORF">KZY68_04135</name>
</gene>
<dbReference type="InterPro" id="IPR002937">
    <property type="entry name" value="Amino_oxidase"/>
</dbReference>
<evidence type="ECO:0000256" key="2">
    <source>
        <dbReference type="ARBA" id="ARBA00022729"/>
    </source>
</evidence>
<keyword evidence="5" id="KW-0520">NAD</keyword>
<organism evidence="7 8">
    <name type="scientific">Segatella salivae</name>
    <dbReference type="NCBI Taxonomy" id="228604"/>
    <lineage>
        <taxon>Bacteria</taxon>
        <taxon>Pseudomonadati</taxon>
        <taxon>Bacteroidota</taxon>
        <taxon>Bacteroidia</taxon>
        <taxon>Bacteroidales</taxon>
        <taxon>Prevotellaceae</taxon>
        <taxon>Segatella</taxon>
    </lineage>
</organism>
<dbReference type="EMBL" id="JAHXRF010000005">
    <property type="protein sequence ID" value="MBW4865221.1"/>
    <property type="molecule type" value="Genomic_DNA"/>
</dbReference>
<comment type="caution">
    <text evidence="7">The sequence shown here is derived from an EMBL/GenBank/DDBJ whole genome shotgun (WGS) entry which is preliminary data.</text>
</comment>
<feature type="domain" description="Amine oxidase" evidence="6">
    <location>
        <begin position="11"/>
        <end position="296"/>
    </location>
</feature>
<dbReference type="AlphaFoldDB" id="A0AAW4NJJ7"/>
<evidence type="ECO:0000256" key="3">
    <source>
        <dbReference type="ARBA" id="ARBA00022827"/>
    </source>
</evidence>
<accession>A0AAW4NJJ7</accession>
<dbReference type="Proteomes" id="UP001196873">
    <property type="component" value="Unassembled WGS sequence"/>
</dbReference>